<dbReference type="EnsemblPlants" id="KEH20597">
    <property type="protein sequence ID" value="KEH20597"/>
    <property type="gene ID" value="MTR_8g080550"/>
</dbReference>
<gene>
    <name evidence="1" type="ordered locus">MTR_8g080550</name>
</gene>
<keyword evidence="3" id="KW-1185">Reference proteome</keyword>
<evidence type="ECO:0000313" key="1">
    <source>
        <dbReference type="EMBL" id="KEH20597.1"/>
    </source>
</evidence>
<proteinExistence type="predicted"/>
<reference evidence="1 3" key="1">
    <citation type="journal article" date="2011" name="Nature">
        <title>The Medicago genome provides insight into the evolution of rhizobial symbioses.</title>
        <authorList>
            <person name="Young N.D."/>
            <person name="Debelle F."/>
            <person name="Oldroyd G.E."/>
            <person name="Geurts R."/>
            <person name="Cannon S.B."/>
            <person name="Udvardi M.K."/>
            <person name="Benedito V.A."/>
            <person name="Mayer K.F."/>
            <person name="Gouzy J."/>
            <person name="Schoof H."/>
            <person name="Van de Peer Y."/>
            <person name="Proost S."/>
            <person name="Cook D.R."/>
            <person name="Meyers B.C."/>
            <person name="Spannagl M."/>
            <person name="Cheung F."/>
            <person name="De Mita S."/>
            <person name="Krishnakumar V."/>
            <person name="Gundlach H."/>
            <person name="Zhou S."/>
            <person name="Mudge J."/>
            <person name="Bharti A.K."/>
            <person name="Murray J.D."/>
            <person name="Naoumkina M.A."/>
            <person name="Rosen B."/>
            <person name="Silverstein K.A."/>
            <person name="Tang H."/>
            <person name="Rombauts S."/>
            <person name="Zhao P.X."/>
            <person name="Zhou P."/>
            <person name="Barbe V."/>
            <person name="Bardou P."/>
            <person name="Bechner M."/>
            <person name="Bellec A."/>
            <person name="Berger A."/>
            <person name="Berges H."/>
            <person name="Bidwell S."/>
            <person name="Bisseling T."/>
            <person name="Choisne N."/>
            <person name="Couloux A."/>
            <person name="Denny R."/>
            <person name="Deshpande S."/>
            <person name="Dai X."/>
            <person name="Doyle J.J."/>
            <person name="Dudez A.M."/>
            <person name="Farmer A.D."/>
            <person name="Fouteau S."/>
            <person name="Franken C."/>
            <person name="Gibelin C."/>
            <person name="Gish J."/>
            <person name="Goldstein S."/>
            <person name="Gonzalez A.J."/>
            <person name="Green P.J."/>
            <person name="Hallab A."/>
            <person name="Hartog M."/>
            <person name="Hua A."/>
            <person name="Humphray S.J."/>
            <person name="Jeong D.H."/>
            <person name="Jing Y."/>
            <person name="Jocker A."/>
            <person name="Kenton S.M."/>
            <person name="Kim D.J."/>
            <person name="Klee K."/>
            <person name="Lai H."/>
            <person name="Lang C."/>
            <person name="Lin S."/>
            <person name="Macmil S.L."/>
            <person name="Magdelenat G."/>
            <person name="Matthews L."/>
            <person name="McCorrison J."/>
            <person name="Monaghan E.L."/>
            <person name="Mun J.H."/>
            <person name="Najar F.Z."/>
            <person name="Nicholson C."/>
            <person name="Noirot C."/>
            <person name="O'Bleness M."/>
            <person name="Paule C.R."/>
            <person name="Poulain J."/>
            <person name="Prion F."/>
            <person name="Qin B."/>
            <person name="Qu C."/>
            <person name="Retzel E.F."/>
            <person name="Riddle C."/>
            <person name="Sallet E."/>
            <person name="Samain S."/>
            <person name="Samson N."/>
            <person name="Sanders I."/>
            <person name="Saurat O."/>
            <person name="Scarpelli C."/>
            <person name="Schiex T."/>
            <person name="Segurens B."/>
            <person name="Severin A.J."/>
            <person name="Sherrier D.J."/>
            <person name="Shi R."/>
            <person name="Sims S."/>
            <person name="Singer S.R."/>
            <person name="Sinharoy S."/>
            <person name="Sterck L."/>
            <person name="Viollet A."/>
            <person name="Wang B.B."/>
            <person name="Wang K."/>
            <person name="Wang M."/>
            <person name="Wang X."/>
            <person name="Warfsmann J."/>
            <person name="Weissenbach J."/>
            <person name="White D.D."/>
            <person name="White J.D."/>
            <person name="Wiley G.B."/>
            <person name="Wincker P."/>
            <person name="Xing Y."/>
            <person name="Yang L."/>
            <person name="Yao Z."/>
            <person name="Ying F."/>
            <person name="Zhai J."/>
            <person name="Zhou L."/>
            <person name="Zuber A."/>
            <person name="Denarie J."/>
            <person name="Dixon R.A."/>
            <person name="May G.D."/>
            <person name="Schwartz D.C."/>
            <person name="Rogers J."/>
            <person name="Quetier F."/>
            <person name="Town C.D."/>
            <person name="Roe B.A."/>
        </authorList>
    </citation>
    <scope>NUCLEOTIDE SEQUENCE [LARGE SCALE GENOMIC DNA]</scope>
    <source>
        <strain evidence="1">A17</strain>
        <strain evidence="2 3">cv. Jemalong A17</strain>
    </source>
</reference>
<reference evidence="1 3" key="2">
    <citation type="journal article" date="2014" name="BMC Genomics">
        <title>An improved genome release (version Mt4.0) for the model legume Medicago truncatula.</title>
        <authorList>
            <person name="Tang H."/>
            <person name="Krishnakumar V."/>
            <person name="Bidwell S."/>
            <person name="Rosen B."/>
            <person name="Chan A."/>
            <person name="Zhou S."/>
            <person name="Gentzbittel L."/>
            <person name="Childs K.L."/>
            <person name="Yandell M."/>
            <person name="Gundlach H."/>
            <person name="Mayer K.F."/>
            <person name="Schwartz D.C."/>
            <person name="Town C.D."/>
        </authorList>
    </citation>
    <scope>GENOME REANNOTATION</scope>
    <source>
        <strain evidence="1">A17</strain>
        <strain evidence="2 3">cv. Jemalong A17</strain>
    </source>
</reference>
<dbReference type="EMBL" id="CM001224">
    <property type="protein sequence ID" value="KEH20597.1"/>
    <property type="molecule type" value="Genomic_DNA"/>
</dbReference>
<evidence type="ECO:0000313" key="2">
    <source>
        <dbReference type="EnsemblPlants" id="KEH20597"/>
    </source>
</evidence>
<accession>A0A072TT44</accession>
<reference evidence="2" key="3">
    <citation type="submission" date="2015-04" db="UniProtKB">
        <authorList>
            <consortium name="EnsemblPlants"/>
        </authorList>
    </citation>
    <scope>IDENTIFICATION</scope>
    <source>
        <strain evidence="2">cv. Jemalong A17</strain>
    </source>
</reference>
<evidence type="ECO:0000313" key="3">
    <source>
        <dbReference type="Proteomes" id="UP000002051"/>
    </source>
</evidence>
<dbReference type="Proteomes" id="UP000002051">
    <property type="component" value="Chromosome 8"/>
</dbReference>
<dbReference type="AlphaFoldDB" id="A0A072TT44"/>
<dbReference type="HOGENOM" id="CLU_2797854_0_0_1"/>
<sequence length="68" mass="8012">MSKSMKNPKMEERYFQTNVAGDGRCRRRHGRPWKAPTHRASVIVHHQLSTAWTRESVTLLYSVLNWNC</sequence>
<organism evidence="1 3">
    <name type="scientific">Medicago truncatula</name>
    <name type="common">Barrel medic</name>
    <name type="synonym">Medicago tribuloides</name>
    <dbReference type="NCBI Taxonomy" id="3880"/>
    <lineage>
        <taxon>Eukaryota</taxon>
        <taxon>Viridiplantae</taxon>
        <taxon>Streptophyta</taxon>
        <taxon>Embryophyta</taxon>
        <taxon>Tracheophyta</taxon>
        <taxon>Spermatophyta</taxon>
        <taxon>Magnoliopsida</taxon>
        <taxon>eudicotyledons</taxon>
        <taxon>Gunneridae</taxon>
        <taxon>Pentapetalae</taxon>
        <taxon>rosids</taxon>
        <taxon>fabids</taxon>
        <taxon>Fabales</taxon>
        <taxon>Fabaceae</taxon>
        <taxon>Papilionoideae</taxon>
        <taxon>50 kb inversion clade</taxon>
        <taxon>NPAAA clade</taxon>
        <taxon>Hologalegina</taxon>
        <taxon>IRL clade</taxon>
        <taxon>Trifolieae</taxon>
        <taxon>Medicago</taxon>
    </lineage>
</organism>
<name>A0A072TT44_MEDTR</name>
<protein>
    <submittedName>
        <fullName evidence="1 2">Uncharacterized protein</fullName>
    </submittedName>
</protein>